<dbReference type="Proteomes" id="UP000037251">
    <property type="component" value="Unassembled WGS sequence"/>
</dbReference>
<gene>
    <name evidence="3" type="ORF">ADK37_03025</name>
</gene>
<dbReference type="OrthoDB" id="4321163at2"/>
<evidence type="ECO:0000256" key="1">
    <source>
        <dbReference type="SAM" id="Coils"/>
    </source>
</evidence>
<evidence type="ECO:0000313" key="3">
    <source>
        <dbReference type="EMBL" id="KOG42935.1"/>
    </source>
</evidence>
<organism evidence="3 4">
    <name type="scientific">Streptomyces resistomycificus</name>
    <dbReference type="NCBI Taxonomy" id="67356"/>
    <lineage>
        <taxon>Bacteria</taxon>
        <taxon>Bacillati</taxon>
        <taxon>Actinomycetota</taxon>
        <taxon>Actinomycetes</taxon>
        <taxon>Kitasatosporales</taxon>
        <taxon>Streptomycetaceae</taxon>
        <taxon>Streptomyces</taxon>
        <taxon>Streptomyces aurantiacus group</taxon>
    </lineage>
</organism>
<feature type="transmembrane region" description="Helical" evidence="2">
    <location>
        <begin position="58"/>
        <end position="77"/>
    </location>
</feature>
<keyword evidence="2" id="KW-0472">Membrane</keyword>
<feature type="coiled-coil region" evidence="1">
    <location>
        <begin position="12"/>
        <end position="39"/>
    </location>
</feature>
<keyword evidence="2" id="KW-1133">Transmembrane helix</keyword>
<dbReference type="RefSeq" id="WP_030039683.1">
    <property type="nucleotide sequence ID" value="NZ_KL575592.1"/>
</dbReference>
<proteinExistence type="predicted"/>
<dbReference type="PATRIC" id="fig|67356.5.peg.652"/>
<reference evidence="4" key="1">
    <citation type="submission" date="2015-07" db="EMBL/GenBank/DDBJ databases">
        <authorList>
            <person name="Ju K.-S."/>
            <person name="Doroghazi J.R."/>
            <person name="Metcalf W.W."/>
        </authorList>
    </citation>
    <scope>NUCLEOTIDE SEQUENCE [LARGE SCALE GENOMIC DNA]</scope>
    <source>
        <strain evidence="4">NRRL 2290</strain>
    </source>
</reference>
<evidence type="ECO:0000313" key="4">
    <source>
        <dbReference type="Proteomes" id="UP000037251"/>
    </source>
</evidence>
<name>A0A0L8LXZ2_9ACTN</name>
<accession>A0A0L8LXZ2</accession>
<evidence type="ECO:0000256" key="2">
    <source>
        <dbReference type="SAM" id="Phobius"/>
    </source>
</evidence>
<dbReference type="EMBL" id="LGUS01000013">
    <property type="protein sequence ID" value="KOG42935.1"/>
    <property type="molecule type" value="Genomic_DNA"/>
</dbReference>
<dbReference type="eggNOG" id="ENOG5030PD3">
    <property type="taxonomic scope" value="Bacteria"/>
</dbReference>
<protein>
    <submittedName>
        <fullName evidence="3">Uncharacterized protein</fullName>
    </submittedName>
</protein>
<keyword evidence="2" id="KW-0812">Transmembrane</keyword>
<keyword evidence="4" id="KW-1185">Reference proteome</keyword>
<keyword evidence="1" id="KW-0175">Coiled coil</keyword>
<sequence length="215" mass="23233">MTTRTTFEDRLLVELRGEIARRETELREMEREEIECKEEDRLARAGAARRRLFTGGRLALAAGACAAAGLAAVLVPGTPADSPAYAVEQHDDGSVTLSLVKIGIGSQAQHRLAERLRAEGIHVTIDDLPYGERCAQPRGELLSAPMERGYIGDEPPDGDDVVAPAGLSRQWTVTLRPGDSLGIENMTRKDGTGVPTELFYAVKGEIKPCEPESAP</sequence>
<comment type="caution">
    <text evidence="3">The sequence shown here is derived from an EMBL/GenBank/DDBJ whole genome shotgun (WGS) entry which is preliminary data.</text>
</comment>
<dbReference type="AlphaFoldDB" id="A0A0L8LXZ2"/>